<dbReference type="InterPro" id="IPR003594">
    <property type="entry name" value="HATPase_dom"/>
</dbReference>
<comment type="subcellular location">
    <subcellularLocation>
        <location evidence="2">Membrane</location>
    </subcellularLocation>
</comment>
<evidence type="ECO:0000256" key="8">
    <source>
        <dbReference type="ARBA" id="ARBA00022989"/>
    </source>
</evidence>
<reference evidence="13" key="1">
    <citation type="journal article" date="2014" name="Int. J. Syst. Evol. Microbiol.">
        <title>Complete genome sequence of Corynebacterium casei LMG S-19264T (=DSM 44701T), isolated from a smear-ripened cheese.</title>
        <authorList>
            <consortium name="US DOE Joint Genome Institute (JGI-PGF)"/>
            <person name="Walter F."/>
            <person name="Albersmeier A."/>
            <person name="Kalinowski J."/>
            <person name="Ruckert C."/>
        </authorList>
    </citation>
    <scope>NUCLEOTIDE SEQUENCE</scope>
    <source>
        <strain evidence="13">CGMCC 1.6293</strain>
    </source>
</reference>
<evidence type="ECO:0000256" key="4">
    <source>
        <dbReference type="ARBA" id="ARBA00022553"/>
    </source>
</evidence>
<dbReference type="PROSITE" id="PS50109">
    <property type="entry name" value="HIS_KIN"/>
    <property type="match status" value="1"/>
</dbReference>
<organism evidence="13 14">
    <name type="scientific">Pseudooceanicola nanhaiensis</name>
    <dbReference type="NCBI Taxonomy" id="375761"/>
    <lineage>
        <taxon>Bacteria</taxon>
        <taxon>Pseudomonadati</taxon>
        <taxon>Pseudomonadota</taxon>
        <taxon>Alphaproteobacteria</taxon>
        <taxon>Rhodobacterales</taxon>
        <taxon>Paracoccaceae</taxon>
        <taxon>Pseudooceanicola</taxon>
    </lineage>
</organism>
<evidence type="ECO:0000256" key="7">
    <source>
        <dbReference type="ARBA" id="ARBA00022777"/>
    </source>
</evidence>
<dbReference type="SMART" id="SM00388">
    <property type="entry name" value="HisKA"/>
    <property type="match status" value="1"/>
</dbReference>
<keyword evidence="6" id="KW-0812">Transmembrane</keyword>
<dbReference type="GO" id="GO:0005886">
    <property type="term" value="C:plasma membrane"/>
    <property type="evidence" value="ECO:0007669"/>
    <property type="project" value="TreeGrafter"/>
</dbReference>
<comment type="catalytic activity">
    <reaction evidence="1">
        <text>ATP + protein L-histidine = ADP + protein N-phospho-L-histidine.</text>
        <dbReference type="EC" id="2.7.13.3"/>
    </reaction>
</comment>
<keyword evidence="8" id="KW-1133">Transmembrane helix</keyword>
<dbReference type="PANTHER" id="PTHR45436">
    <property type="entry name" value="SENSOR HISTIDINE KINASE YKOH"/>
    <property type="match status" value="1"/>
</dbReference>
<dbReference type="CDD" id="cd06225">
    <property type="entry name" value="HAMP"/>
    <property type="match status" value="1"/>
</dbReference>
<evidence type="ECO:0000256" key="3">
    <source>
        <dbReference type="ARBA" id="ARBA00012438"/>
    </source>
</evidence>
<dbReference type="InterPro" id="IPR003660">
    <property type="entry name" value="HAMP_dom"/>
</dbReference>
<dbReference type="EMBL" id="BMLF01000002">
    <property type="protein sequence ID" value="GGM03759.1"/>
    <property type="molecule type" value="Genomic_DNA"/>
</dbReference>
<evidence type="ECO:0000259" key="11">
    <source>
        <dbReference type="PROSITE" id="PS50109"/>
    </source>
</evidence>
<dbReference type="InterPro" id="IPR004358">
    <property type="entry name" value="Sig_transdc_His_kin-like_C"/>
</dbReference>
<dbReference type="Gene3D" id="6.10.340.10">
    <property type="match status" value="1"/>
</dbReference>
<accession>A0A917SYF1</accession>
<keyword evidence="14" id="KW-1185">Reference proteome</keyword>
<dbReference type="Pfam" id="PF00512">
    <property type="entry name" value="HisKA"/>
    <property type="match status" value="1"/>
</dbReference>
<dbReference type="InterPro" id="IPR003661">
    <property type="entry name" value="HisK_dim/P_dom"/>
</dbReference>
<evidence type="ECO:0000256" key="6">
    <source>
        <dbReference type="ARBA" id="ARBA00022692"/>
    </source>
</evidence>
<dbReference type="SMART" id="SM00387">
    <property type="entry name" value="HATPase_c"/>
    <property type="match status" value="1"/>
</dbReference>
<sequence>MAAGIIVLSLSAMALQYRITATALETRQAELLSAELSGFAQFYEQRRIPGLREAIAARAALTTPDEGLYLLQDRNGTTLAGNIDRWPGALAPEGALFAPAPLSEIAIDGTEYLGVARELPGGFPFLAARAWTPVTGTLDELRGTILWVAAGLSTLALLAGWLVARAVVGRIGRINALADRVAGGDLSARLPGPQSADEFGALERHVNQMLDRIEALNRATHRLSDAIAHELRTPLNRIRQRLDRLEGQDEDVAAIREDMAGTVRIFDSLLDISSAEAASGQRPGLVPVDLSAIAAEVYELYEPLAEDRGLIPEARIEPGAWVLGERNLIAQLVSNLLDNAIKFTGPGDGVTLSVTAGERHMLTVADTGPGVPDDIRATVFDRFTRGERDRAVAGHGLGLALVQAIAARHGAKLSLPAAPRGFRIEIAWPSLPRP</sequence>
<dbReference type="InterPro" id="IPR036890">
    <property type="entry name" value="HATPase_C_sf"/>
</dbReference>
<dbReference type="InterPro" id="IPR036097">
    <property type="entry name" value="HisK_dim/P_sf"/>
</dbReference>
<dbReference type="PANTHER" id="PTHR45436:SF8">
    <property type="entry name" value="HISTIDINE KINASE"/>
    <property type="match status" value="1"/>
</dbReference>
<dbReference type="InterPro" id="IPR050428">
    <property type="entry name" value="TCS_sensor_his_kinase"/>
</dbReference>
<evidence type="ECO:0000256" key="1">
    <source>
        <dbReference type="ARBA" id="ARBA00000085"/>
    </source>
</evidence>
<dbReference type="Gene3D" id="3.30.565.10">
    <property type="entry name" value="Histidine kinase-like ATPase, C-terminal domain"/>
    <property type="match status" value="1"/>
</dbReference>
<evidence type="ECO:0000256" key="5">
    <source>
        <dbReference type="ARBA" id="ARBA00022679"/>
    </source>
</evidence>
<protein>
    <recommendedName>
        <fullName evidence="3">histidine kinase</fullName>
        <ecNumber evidence="3">2.7.13.3</ecNumber>
    </recommendedName>
</protein>
<dbReference type="SMART" id="SM00304">
    <property type="entry name" value="HAMP"/>
    <property type="match status" value="1"/>
</dbReference>
<gene>
    <name evidence="13" type="primary">ragB</name>
    <name evidence="13" type="ORF">GCM10011534_26880</name>
</gene>
<dbReference type="SUPFAM" id="SSF158472">
    <property type="entry name" value="HAMP domain-like"/>
    <property type="match status" value="1"/>
</dbReference>
<dbReference type="CDD" id="cd00075">
    <property type="entry name" value="HATPase"/>
    <property type="match status" value="1"/>
</dbReference>
<reference evidence="13" key="2">
    <citation type="submission" date="2020-09" db="EMBL/GenBank/DDBJ databases">
        <authorList>
            <person name="Sun Q."/>
            <person name="Zhou Y."/>
        </authorList>
    </citation>
    <scope>NUCLEOTIDE SEQUENCE</scope>
    <source>
        <strain evidence="13">CGMCC 1.6293</strain>
    </source>
</reference>
<dbReference type="Proteomes" id="UP000649829">
    <property type="component" value="Unassembled WGS sequence"/>
</dbReference>
<evidence type="ECO:0000313" key="13">
    <source>
        <dbReference type="EMBL" id="GGM03759.1"/>
    </source>
</evidence>
<dbReference type="SUPFAM" id="SSF47384">
    <property type="entry name" value="Homodimeric domain of signal transducing histidine kinase"/>
    <property type="match status" value="1"/>
</dbReference>
<dbReference type="PROSITE" id="PS50885">
    <property type="entry name" value="HAMP"/>
    <property type="match status" value="1"/>
</dbReference>
<dbReference type="PRINTS" id="PR00344">
    <property type="entry name" value="BCTRLSENSOR"/>
</dbReference>
<feature type="domain" description="HAMP" evidence="12">
    <location>
        <begin position="165"/>
        <end position="218"/>
    </location>
</feature>
<dbReference type="InterPro" id="IPR005467">
    <property type="entry name" value="His_kinase_dom"/>
</dbReference>
<proteinExistence type="predicted"/>
<dbReference type="GO" id="GO:0000155">
    <property type="term" value="F:phosphorelay sensor kinase activity"/>
    <property type="evidence" value="ECO:0007669"/>
    <property type="project" value="InterPro"/>
</dbReference>
<dbReference type="SUPFAM" id="SSF55874">
    <property type="entry name" value="ATPase domain of HSP90 chaperone/DNA topoisomerase II/histidine kinase"/>
    <property type="match status" value="1"/>
</dbReference>
<keyword evidence="5" id="KW-0808">Transferase</keyword>
<evidence type="ECO:0000313" key="14">
    <source>
        <dbReference type="Proteomes" id="UP000649829"/>
    </source>
</evidence>
<evidence type="ECO:0000256" key="2">
    <source>
        <dbReference type="ARBA" id="ARBA00004370"/>
    </source>
</evidence>
<keyword evidence="4" id="KW-0597">Phosphoprotein</keyword>
<dbReference type="AlphaFoldDB" id="A0A917SYF1"/>
<comment type="caution">
    <text evidence="13">The sequence shown here is derived from an EMBL/GenBank/DDBJ whole genome shotgun (WGS) entry which is preliminary data.</text>
</comment>
<keyword evidence="7 13" id="KW-0418">Kinase</keyword>
<keyword evidence="10" id="KW-0472">Membrane</keyword>
<evidence type="ECO:0000256" key="9">
    <source>
        <dbReference type="ARBA" id="ARBA00023012"/>
    </source>
</evidence>
<keyword evidence="9" id="KW-0902">Two-component regulatory system</keyword>
<dbReference type="Pfam" id="PF02518">
    <property type="entry name" value="HATPase_c"/>
    <property type="match status" value="1"/>
</dbReference>
<feature type="domain" description="Histidine kinase" evidence="11">
    <location>
        <begin position="226"/>
        <end position="432"/>
    </location>
</feature>
<evidence type="ECO:0000256" key="10">
    <source>
        <dbReference type="ARBA" id="ARBA00023136"/>
    </source>
</evidence>
<dbReference type="CDD" id="cd00082">
    <property type="entry name" value="HisKA"/>
    <property type="match status" value="1"/>
</dbReference>
<evidence type="ECO:0000259" key="12">
    <source>
        <dbReference type="PROSITE" id="PS50885"/>
    </source>
</evidence>
<dbReference type="EC" id="2.7.13.3" evidence="3"/>
<dbReference type="Pfam" id="PF00672">
    <property type="entry name" value="HAMP"/>
    <property type="match status" value="1"/>
</dbReference>
<name>A0A917SYF1_9RHOB</name>